<evidence type="ECO:0000256" key="3">
    <source>
        <dbReference type="ARBA" id="ARBA00011918"/>
    </source>
</evidence>
<dbReference type="EMBL" id="CP002432">
    <property type="protein sequence ID" value="ADU65451.1"/>
    <property type="molecule type" value="Genomic_DNA"/>
</dbReference>
<feature type="domain" description="Methylguanine DNA methyltransferase ribonuclease-like" evidence="10">
    <location>
        <begin position="9"/>
        <end position="71"/>
    </location>
</feature>
<keyword evidence="12" id="KW-1185">Reference proteome</keyword>
<dbReference type="FunFam" id="1.10.10.10:FF:000214">
    <property type="entry name" value="Methylated-DNA--protein-cysteine methyltransferase"/>
    <property type="match status" value="1"/>
</dbReference>
<evidence type="ECO:0000313" key="11">
    <source>
        <dbReference type="EMBL" id="ADU65451.1"/>
    </source>
</evidence>
<evidence type="ECO:0000313" key="12">
    <source>
        <dbReference type="Proteomes" id="UP000002572"/>
    </source>
</evidence>
<dbReference type="STRING" id="653733.Selin_0707"/>
<dbReference type="CDD" id="cd06445">
    <property type="entry name" value="ATase"/>
    <property type="match status" value="1"/>
</dbReference>
<name>E6W1R9_DESIS</name>
<dbReference type="Gene3D" id="1.10.10.10">
    <property type="entry name" value="Winged helix-like DNA-binding domain superfamily/Winged helix DNA-binding domain"/>
    <property type="match status" value="1"/>
</dbReference>
<comment type="catalytic activity">
    <reaction evidence="8">
        <text>a 6-O-methyl-2'-deoxyguanosine in DNA + L-cysteinyl-[protein] = S-methyl-L-cysteinyl-[protein] + a 2'-deoxyguanosine in DNA</text>
        <dbReference type="Rhea" id="RHEA:24000"/>
        <dbReference type="Rhea" id="RHEA-COMP:10131"/>
        <dbReference type="Rhea" id="RHEA-COMP:10132"/>
        <dbReference type="Rhea" id="RHEA-COMP:11367"/>
        <dbReference type="Rhea" id="RHEA-COMP:11368"/>
        <dbReference type="ChEBI" id="CHEBI:29950"/>
        <dbReference type="ChEBI" id="CHEBI:82612"/>
        <dbReference type="ChEBI" id="CHEBI:85445"/>
        <dbReference type="ChEBI" id="CHEBI:85448"/>
        <dbReference type="EC" id="2.1.1.63"/>
    </reaction>
</comment>
<evidence type="ECO:0000256" key="1">
    <source>
        <dbReference type="ARBA" id="ARBA00001286"/>
    </source>
</evidence>
<dbReference type="InterPro" id="IPR036217">
    <property type="entry name" value="MethylDNA_cys_MeTrfase_DNAb"/>
</dbReference>
<dbReference type="Proteomes" id="UP000002572">
    <property type="component" value="Chromosome"/>
</dbReference>
<dbReference type="Pfam" id="PF02870">
    <property type="entry name" value="Methyltransf_1N"/>
    <property type="match status" value="1"/>
</dbReference>
<dbReference type="InterPro" id="IPR036388">
    <property type="entry name" value="WH-like_DNA-bd_sf"/>
</dbReference>
<dbReference type="InterPro" id="IPR014048">
    <property type="entry name" value="MethylDNA_cys_MeTrfase_DNA-bd"/>
</dbReference>
<dbReference type="EC" id="2.1.1.63" evidence="3"/>
<evidence type="ECO:0000256" key="5">
    <source>
        <dbReference type="ARBA" id="ARBA00022679"/>
    </source>
</evidence>
<accession>E6W1R9</accession>
<sequence>MKSCTEYQQSLPTPLGTLYIRATTDAIFSVSFDDNTSAQEGTSNHLTRACSIQLQEYFDSRRRFFDLPLAPHGSAYSRTVWQLLRAEILWGQQITYGELARRAGRPGSARATGRVVGANPIGIIIPCHRVVAAHGGLGGFGWGIERKVWLLNHEKKQGL</sequence>
<evidence type="ECO:0000256" key="8">
    <source>
        <dbReference type="ARBA" id="ARBA00049348"/>
    </source>
</evidence>
<comment type="similarity">
    <text evidence="2">Belongs to the MGMT family.</text>
</comment>
<protein>
    <recommendedName>
        <fullName evidence="3">methylated-DNA--[protein]-cysteine S-methyltransferase</fullName>
        <ecNumber evidence="3">2.1.1.63</ecNumber>
    </recommendedName>
</protein>
<comment type="catalytic activity">
    <reaction evidence="1">
        <text>a 4-O-methyl-thymidine in DNA + L-cysteinyl-[protein] = a thymidine in DNA + S-methyl-L-cysteinyl-[protein]</text>
        <dbReference type="Rhea" id="RHEA:53428"/>
        <dbReference type="Rhea" id="RHEA-COMP:10131"/>
        <dbReference type="Rhea" id="RHEA-COMP:10132"/>
        <dbReference type="Rhea" id="RHEA-COMP:13555"/>
        <dbReference type="Rhea" id="RHEA-COMP:13556"/>
        <dbReference type="ChEBI" id="CHEBI:29950"/>
        <dbReference type="ChEBI" id="CHEBI:82612"/>
        <dbReference type="ChEBI" id="CHEBI:137386"/>
        <dbReference type="ChEBI" id="CHEBI:137387"/>
        <dbReference type="EC" id="2.1.1.63"/>
    </reaction>
</comment>
<dbReference type="PROSITE" id="PS00374">
    <property type="entry name" value="MGMT"/>
    <property type="match status" value="1"/>
</dbReference>
<gene>
    <name evidence="11" type="ordered locus">Selin_0707</name>
</gene>
<dbReference type="AlphaFoldDB" id="E6W1R9"/>
<dbReference type="KEGG" id="din:Selin_0707"/>
<feature type="domain" description="Methylated-DNA-[protein]-cysteine S-methyltransferase DNA binding" evidence="9">
    <location>
        <begin position="77"/>
        <end position="155"/>
    </location>
</feature>
<dbReference type="FunCoup" id="E6W1R9">
    <property type="interactions" value="104"/>
</dbReference>
<evidence type="ECO:0000259" key="9">
    <source>
        <dbReference type="Pfam" id="PF01035"/>
    </source>
</evidence>
<reference evidence="11 12" key="1">
    <citation type="submission" date="2010-12" db="EMBL/GenBank/DDBJ databases">
        <title>Complete sequence of Desulfurispirillum indicum S5.</title>
        <authorList>
            <consortium name="US DOE Joint Genome Institute"/>
            <person name="Lucas S."/>
            <person name="Copeland A."/>
            <person name="Lapidus A."/>
            <person name="Cheng J.-F."/>
            <person name="Goodwin L."/>
            <person name="Pitluck S."/>
            <person name="Chertkov O."/>
            <person name="Held B."/>
            <person name="Detter J.C."/>
            <person name="Han C."/>
            <person name="Tapia R."/>
            <person name="Land M."/>
            <person name="Hauser L."/>
            <person name="Kyrpides N."/>
            <person name="Ivanova N."/>
            <person name="Mikhailova N."/>
            <person name="Haggblom M."/>
            <person name="Rauschenbach I."/>
            <person name="Bini E."/>
            <person name="Woyke T."/>
        </authorList>
    </citation>
    <scope>NUCLEOTIDE SEQUENCE [LARGE SCALE GENOMIC DNA]</scope>
    <source>
        <strain evidence="12">ATCC BAA-1389 / DSM 22839 / S5</strain>
    </source>
</reference>
<dbReference type="InterPro" id="IPR001497">
    <property type="entry name" value="MethylDNA_cys_MeTrfase_AS"/>
</dbReference>
<dbReference type="SUPFAM" id="SSF53155">
    <property type="entry name" value="Methylated DNA-protein cysteine methyltransferase domain"/>
    <property type="match status" value="1"/>
</dbReference>
<keyword evidence="6" id="KW-0227">DNA damage</keyword>
<dbReference type="NCBIfam" id="TIGR00589">
    <property type="entry name" value="ogt"/>
    <property type="match status" value="1"/>
</dbReference>
<dbReference type="GO" id="GO:0003908">
    <property type="term" value="F:methylated-DNA-[protein]-cysteine S-methyltransferase activity"/>
    <property type="evidence" value="ECO:0007669"/>
    <property type="project" value="UniProtKB-EC"/>
</dbReference>
<keyword evidence="7" id="KW-0234">DNA repair</keyword>
<evidence type="ECO:0000259" key="10">
    <source>
        <dbReference type="Pfam" id="PF02870"/>
    </source>
</evidence>
<dbReference type="eggNOG" id="COG0350">
    <property type="taxonomic scope" value="Bacteria"/>
</dbReference>
<evidence type="ECO:0000256" key="2">
    <source>
        <dbReference type="ARBA" id="ARBA00008711"/>
    </source>
</evidence>
<dbReference type="PANTHER" id="PTHR10815">
    <property type="entry name" value="METHYLATED-DNA--PROTEIN-CYSTEINE METHYLTRANSFERASE"/>
    <property type="match status" value="1"/>
</dbReference>
<keyword evidence="4 11" id="KW-0489">Methyltransferase</keyword>
<proteinExistence type="inferred from homology"/>
<dbReference type="InterPro" id="IPR008332">
    <property type="entry name" value="MethylG_MeTrfase_N"/>
</dbReference>
<dbReference type="InParanoid" id="E6W1R9"/>
<keyword evidence="5 11" id="KW-0808">Transferase</keyword>
<evidence type="ECO:0000256" key="7">
    <source>
        <dbReference type="ARBA" id="ARBA00023204"/>
    </source>
</evidence>
<dbReference type="Pfam" id="PF01035">
    <property type="entry name" value="DNA_binding_1"/>
    <property type="match status" value="1"/>
</dbReference>
<organism evidence="11 12">
    <name type="scientific">Desulfurispirillum indicum (strain ATCC BAA-1389 / DSM 22839 / S5)</name>
    <dbReference type="NCBI Taxonomy" id="653733"/>
    <lineage>
        <taxon>Bacteria</taxon>
        <taxon>Pseudomonadati</taxon>
        <taxon>Chrysiogenota</taxon>
        <taxon>Chrysiogenia</taxon>
        <taxon>Chrysiogenales</taxon>
        <taxon>Chrysiogenaceae</taxon>
        <taxon>Desulfurispirillum</taxon>
    </lineage>
</organism>
<dbReference type="GO" id="GO:0032259">
    <property type="term" value="P:methylation"/>
    <property type="evidence" value="ECO:0007669"/>
    <property type="project" value="UniProtKB-KW"/>
</dbReference>
<dbReference type="HOGENOM" id="CLU_000445_52_2_0"/>
<dbReference type="RefSeq" id="WP_013505339.1">
    <property type="nucleotide sequence ID" value="NC_014836.1"/>
</dbReference>
<evidence type="ECO:0000256" key="4">
    <source>
        <dbReference type="ARBA" id="ARBA00022603"/>
    </source>
</evidence>
<evidence type="ECO:0000256" key="6">
    <source>
        <dbReference type="ARBA" id="ARBA00022763"/>
    </source>
</evidence>
<dbReference type="PANTHER" id="PTHR10815:SF13">
    <property type="entry name" value="METHYLATED-DNA--PROTEIN-CYSTEINE METHYLTRANSFERASE"/>
    <property type="match status" value="1"/>
</dbReference>
<dbReference type="InterPro" id="IPR036631">
    <property type="entry name" value="MGMT_N_sf"/>
</dbReference>
<dbReference type="Gene3D" id="3.30.160.70">
    <property type="entry name" value="Methylated DNA-protein cysteine methyltransferase domain"/>
    <property type="match status" value="1"/>
</dbReference>
<dbReference type="SUPFAM" id="SSF46767">
    <property type="entry name" value="Methylated DNA-protein cysteine methyltransferase, C-terminal domain"/>
    <property type="match status" value="1"/>
</dbReference>
<dbReference type="GO" id="GO:0006281">
    <property type="term" value="P:DNA repair"/>
    <property type="evidence" value="ECO:0007669"/>
    <property type="project" value="UniProtKB-KW"/>
</dbReference>